<dbReference type="EMBL" id="CP165727">
    <property type="protein sequence ID" value="XDV67840.1"/>
    <property type="molecule type" value="Genomic_DNA"/>
</dbReference>
<organism evidence="2">
    <name type="scientific">Streptomyces sp. R33</name>
    <dbReference type="NCBI Taxonomy" id="3238629"/>
    <lineage>
        <taxon>Bacteria</taxon>
        <taxon>Bacillati</taxon>
        <taxon>Actinomycetota</taxon>
        <taxon>Actinomycetes</taxon>
        <taxon>Kitasatosporales</taxon>
        <taxon>Streptomycetaceae</taxon>
        <taxon>Streptomyces</taxon>
    </lineage>
</organism>
<dbReference type="AlphaFoldDB" id="A0AB39YE22"/>
<protein>
    <recommendedName>
        <fullName evidence="3">Lipoprotein</fullName>
    </recommendedName>
</protein>
<proteinExistence type="predicted"/>
<name>A0AB39YE22_9ACTN</name>
<feature type="chain" id="PRO_5044350267" description="Lipoprotein" evidence="1">
    <location>
        <begin position="29"/>
        <end position="177"/>
    </location>
</feature>
<evidence type="ECO:0008006" key="3">
    <source>
        <dbReference type="Google" id="ProtNLM"/>
    </source>
</evidence>
<evidence type="ECO:0000313" key="2">
    <source>
        <dbReference type="EMBL" id="XDV67840.1"/>
    </source>
</evidence>
<gene>
    <name evidence="2" type="ORF">AB5J51_35420</name>
</gene>
<accession>A0AB39YE22</accession>
<dbReference type="RefSeq" id="WP_369779556.1">
    <property type="nucleotide sequence ID" value="NZ_CP165727.1"/>
</dbReference>
<reference evidence="2" key="1">
    <citation type="submission" date="2024-08" db="EMBL/GenBank/DDBJ databases">
        <authorList>
            <person name="Yu S.T."/>
        </authorList>
    </citation>
    <scope>NUCLEOTIDE SEQUENCE</scope>
    <source>
        <strain evidence="2">R33</strain>
    </source>
</reference>
<evidence type="ECO:0000256" key="1">
    <source>
        <dbReference type="SAM" id="SignalP"/>
    </source>
</evidence>
<feature type="signal peptide" evidence="1">
    <location>
        <begin position="1"/>
        <end position="28"/>
    </location>
</feature>
<dbReference type="PROSITE" id="PS51257">
    <property type="entry name" value="PROKAR_LIPOPROTEIN"/>
    <property type="match status" value="1"/>
</dbReference>
<keyword evidence="1" id="KW-0732">Signal</keyword>
<sequence length="177" mass="19211">MRIPLPSPRSAAGLLPLLGCLLTGCSAAAPVPAPDETIKAATRALTDACLMRQGLTPPHPGESPPPTDEQQITAALFGKGPTELSLTLPTGYVVRAHTDGCLGAAQQRLYGDQRRWFRVSVIVNNLEAEASHTHRPLSEVRDRHRADLADWHRMRTRALSEATTVLNQPPFQGDMPR</sequence>